<dbReference type="GO" id="GO:0140693">
    <property type="term" value="F:molecular condensate scaffold activity"/>
    <property type="evidence" value="ECO:0000318"/>
    <property type="project" value="GO_Central"/>
</dbReference>
<gene>
    <name evidence="2" type="ORF">NEMVEDRAFT_v1g239296</name>
</gene>
<dbReference type="AlphaFoldDB" id="A7RM55"/>
<dbReference type="KEGG" id="nve:5519722"/>
<proteinExistence type="predicted"/>
<feature type="compositionally biased region" description="Low complexity" evidence="1">
    <location>
        <begin position="77"/>
        <end position="91"/>
    </location>
</feature>
<dbReference type="STRING" id="45351.A7RM55"/>
<dbReference type="HOGENOM" id="CLU_1557112_0_0_1"/>
<dbReference type="GO" id="GO:0005730">
    <property type="term" value="C:nucleolus"/>
    <property type="evidence" value="ECO:0000318"/>
    <property type="project" value="GO_Central"/>
</dbReference>
<organism evidence="2 3">
    <name type="scientific">Nematostella vectensis</name>
    <name type="common">Starlet sea anemone</name>
    <dbReference type="NCBI Taxonomy" id="45351"/>
    <lineage>
        <taxon>Eukaryota</taxon>
        <taxon>Metazoa</taxon>
        <taxon>Cnidaria</taxon>
        <taxon>Anthozoa</taxon>
        <taxon>Hexacorallia</taxon>
        <taxon>Actiniaria</taxon>
        <taxon>Edwardsiidae</taxon>
        <taxon>Nematostella</taxon>
    </lineage>
</organism>
<protein>
    <submittedName>
        <fullName evidence="2">Uncharacterized protein</fullName>
    </submittedName>
</protein>
<evidence type="ECO:0000256" key="1">
    <source>
        <dbReference type="SAM" id="MobiDB-lite"/>
    </source>
</evidence>
<reference evidence="2 3" key="1">
    <citation type="journal article" date="2007" name="Science">
        <title>Sea anemone genome reveals ancestral eumetazoan gene repertoire and genomic organization.</title>
        <authorList>
            <person name="Putnam N.H."/>
            <person name="Srivastava M."/>
            <person name="Hellsten U."/>
            <person name="Dirks B."/>
            <person name="Chapman J."/>
            <person name="Salamov A."/>
            <person name="Terry A."/>
            <person name="Shapiro H."/>
            <person name="Lindquist E."/>
            <person name="Kapitonov V.V."/>
            <person name="Jurka J."/>
            <person name="Genikhovich G."/>
            <person name="Grigoriev I.V."/>
            <person name="Lucas S.M."/>
            <person name="Steele R.E."/>
            <person name="Finnerty J.R."/>
            <person name="Technau U."/>
            <person name="Martindale M.Q."/>
            <person name="Rokhsar D.S."/>
        </authorList>
    </citation>
    <scope>NUCLEOTIDE SEQUENCE [LARGE SCALE GENOMIC DNA]</scope>
    <source>
        <strain evidence="3">CH2 X CH6</strain>
    </source>
</reference>
<dbReference type="InterPro" id="IPR038794">
    <property type="entry name" value="LIAT1"/>
</dbReference>
<feature type="compositionally biased region" description="Basic residues" evidence="1">
    <location>
        <begin position="18"/>
        <end position="27"/>
    </location>
</feature>
<feature type="compositionally biased region" description="Polar residues" evidence="1">
    <location>
        <begin position="115"/>
        <end position="128"/>
    </location>
</feature>
<dbReference type="PANTHER" id="PTHR36474:SF1">
    <property type="entry name" value="PROTEIN LIAT1"/>
    <property type="match status" value="1"/>
</dbReference>
<accession>A7RM55</accession>
<dbReference type="EMBL" id="DS469519">
    <property type="protein sequence ID" value="EDO47444.1"/>
    <property type="molecule type" value="Genomic_DNA"/>
</dbReference>
<evidence type="ECO:0000313" key="3">
    <source>
        <dbReference type="Proteomes" id="UP000001593"/>
    </source>
</evidence>
<dbReference type="InParanoid" id="A7RM55"/>
<dbReference type="PANTHER" id="PTHR36474">
    <property type="entry name" value="PROTEIN LIAT1"/>
    <property type="match status" value="1"/>
</dbReference>
<feature type="compositionally biased region" description="Low complexity" evidence="1">
    <location>
        <begin position="60"/>
        <end position="70"/>
    </location>
</feature>
<dbReference type="OMA" id="THQKSRT"/>
<name>A7RM55_NEMVE</name>
<sequence length="172" mass="19294">MPTNARKNSTSSPTDKSKRSKKKKKKDSSKSCVRKESNSGSDTACEERSSKKSHSRRGTSRSTKGRSSSGQEENSTDFRTSSTDGRSTSSSAENFISPHCTNSSSDLDNKRLNANERQTTPERATNESLRWDNTLDDPNAEEERIRVYKMNRRKRYMASLQMSEDTGSSVYA</sequence>
<dbReference type="eggNOG" id="ENOG502SC86">
    <property type="taxonomic scope" value="Eukaryota"/>
</dbReference>
<feature type="region of interest" description="Disordered" evidence="1">
    <location>
        <begin position="1"/>
        <end position="137"/>
    </location>
</feature>
<dbReference type="Proteomes" id="UP000001593">
    <property type="component" value="Unassembled WGS sequence"/>
</dbReference>
<keyword evidence="3" id="KW-1185">Reference proteome</keyword>
<evidence type="ECO:0000313" key="2">
    <source>
        <dbReference type="EMBL" id="EDO47444.1"/>
    </source>
</evidence>